<protein>
    <submittedName>
        <fullName evidence="1">Uncharacterized protein</fullName>
    </submittedName>
</protein>
<comment type="caution">
    <text evidence="1">The sequence shown here is derived from an EMBL/GenBank/DDBJ whole genome shotgun (WGS) entry which is preliminary data.</text>
</comment>
<dbReference type="Proteomes" id="UP001060085">
    <property type="component" value="Linkage Group LG03"/>
</dbReference>
<sequence>MERIRNDLIFLFSIVTFAGCPASTSRFCKIKQGSFEDEANRIKDTVHLPAEYFQSIPHFKHQLCFVLALIGLHSWLCMPRIQWGELESYDLETKRTLQGAHYALQFEMAKTNTIIRVDKTEEEYQDPPPANPPFIPPPMADYTRPSITWMQSSITRPSFYYEIVPLVENFFEATEHSCSSNNGLSNIVEKIEMKALSCCGKDNCTDWHPPEAALYCIHAISDFVPPIEVEIMPQRERGGASVDKLSINVMLVSLGTYGHWNPFVELARTSKRLMGVTIGAIWKRYSYMWKINKIFLLIHEILRPIGQILIVLDQNFMMDRHKPTFPTENYIAKCTIATNFATKLRPLAAMIEQKIGNITLAPSNMNQQVIFCDFSSGGHPNHECLAYVLPWSKWNLFKGTGKETTPTLILIAWVGGITPTFHEEDKDSRGNNNLQGFKVEVPLNLYLIMLHRRIHHLQNTTWRISLLNTSLLWMLGCKV</sequence>
<keyword evidence="2" id="KW-1185">Reference proteome</keyword>
<dbReference type="EMBL" id="CM044703">
    <property type="protein sequence ID" value="KAI5672076.1"/>
    <property type="molecule type" value="Genomic_DNA"/>
</dbReference>
<reference evidence="2" key="1">
    <citation type="journal article" date="2023" name="Nat. Plants">
        <title>Single-cell RNA sequencing provides a high-resolution roadmap for understanding the multicellular compartmentation of specialized metabolism.</title>
        <authorList>
            <person name="Sun S."/>
            <person name="Shen X."/>
            <person name="Li Y."/>
            <person name="Li Y."/>
            <person name="Wang S."/>
            <person name="Li R."/>
            <person name="Zhang H."/>
            <person name="Shen G."/>
            <person name="Guo B."/>
            <person name="Wei J."/>
            <person name="Xu J."/>
            <person name="St-Pierre B."/>
            <person name="Chen S."/>
            <person name="Sun C."/>
        </authorList>
    </citation>
    <scope>NUCLEOTIDE SEQUENCE [LARGE SCALE GENOMIC DNA]</scope>
</reference>
<organism evidence="1 2">
    <name type="scientific">Catharanthus roseus</name>
    <name type="common">Madagascar periwinkle</name>
    <name type="synonym">Vinca rosea</name>
    <dbReference type="NCBI Taxonomy" id="4058"/>
    <lineage>
        <taxon>Eukaryota</taxon>
        <taxon>Viridiplantae</taxon>
        <taxon>Streptophyta</taxon>
        <taxon>Embryophyta</taxon>
        <taxon>Tracheophyta</taxon>
        <taxon>Spermatophyta</taxon>
        <taxon>Magnoliopsida</taxon>
        <taxon>eudicotyledons</taxon>
        <taxon>Gunneridae</taxon>
        <taxon>Pentapetalae</taxon>
        <taxon>asterids</taxon>
        <taxon>lamiids</taxon>
        <taxon>Gentianales</taxon>
        <taxon>Apocynaceae</taxon>
        <taxon>Rauvolfioideae</taxon>
        <taxon>Vinceae</taxon>
        <taxon>Catharanthinae</taxon>
        <taxon>Catharanthus</taxon>
    </lineage>
</organism>
<accession>A0ACC0BHD1</accession>
<name>A0ACC0BHD1_CATRO</name>
<evidence type="ECO:0000313" key="2">
    <source>
        <dbReference type="Proteomes" id="UP001060085"/>
    </source>
</evidence>
<proteinExistence type="predicted"/>
<evidence type="ECO:0000313" key="1">
    <source>
        <dbReference type="EMBL" id="KAI5672076.1"/>
    </source>
</evidence>
<gene>
    <name evidence="1" type="ORF">M9H77_12440</name>
</gene>